<dbReference type="Proteomes" id="UP000011885">
    <property type="component" value="Unassembled WGS sequence"/>
</dbReference>
<keyword evidence="2" id="KW-1185">Reference proteome</keyword>
<sequence length="108" mass="11893">MSCETTRAIESALNVELNHSTLQSLYLDGTLNEMLPRGECCWLARVDSDGELASIDIIDSETARRFRQCAGHVRAGALIIETRHNVGGLASTTRILSSPSRRTWPQHG</sequence>
<dbReference type="EMBL" id="ANOH01000230">
    <property type="protein sequence ID" value="EMI55056.1"/>
    <property type="molecule type" value="Genomic_DNA"/>
</dbReference>
<comment type="caution">
    <text evidence="1">The sequence shown here is derived from an EMBL/GenBank/DDBJ whole genome shotgun (WGS) entry which is preliminary data.</text>
</comment>
<dbReference type="PATRIC" id="fig|1263870.3.peg.3721"/>
<proteinExistence type="predicted"/>
<reference evidence="1 2" key="1">
    <citation type="journal article" date="2013" name="Mar. Genomics">
        <title>Expression of sulfatases in Rhodopirellula baltica and the diversity of sulfatases in the genus Rhodopirellula.</title>
        <authorList>
            <person name="Wegner C.E."/>
            <person name="Richter-Heitmann T."/>
            <person name="Klindworth A."/>
            <person name="Klockow C."/>
            <person name="Richter M."/>
            <person name="Achstetter T."/>
            <person name="Glockner F.O."/>
            <person name="Harder J."/>
        </authorList>
    </citation>
    <scope>NUCLEOTIDE SEQUENCE [LARGE SCALE GENOMIC DNA]</scope>
    <source>
        <strain evidence="1 2">SM41</strain>
    </source>
</reference>
<accession>M5UB30</accession>
<evidence type="ECO:0000313" key="1">
    <source>
        <dbReference type="EMBL" id="EMI55056.1"/>
    </source>
</evidence>
<organism evidence="1 2">
    <name type="scientific">Rhodopirellula sallentina SM41</name>
    <dbReference type="NCBI Taxonomy" id="1263870"/>
    <lineage>
        <taxon>Bacteria</taxon>
        <taxon>Pseudomonadati</taxon>
        <taxon>Planctomycetota</taxon>
        <taxon>Planctomycetia</taxon>
        <taxon>Pirellulales</taxon>
        <taxon>Pirellulaceae</taxon>
        <taxon>Rhodopirellula</taxon>
    </lineage>
</organism>
<protein>
    <submittedName>
        <fullName evidence="1">Uncharacterized protein</fullName>
    </submittedName>
</protein>
<name>M5UB30_9BACT</name>
<dbReference type="AlphaFoldDB" id="M5UB30"/>
<evidence type="ECO:0000313" key="2">
    <source>
        <dbReference type="Proteomes" id="UP000011885"/>
    </source>
</evidence>
<dbReference type="RefSeq" id="WP_008680732.1">
    <property type="nucleotide sequence ID" value="NZ_ANOH01000230.1"/>
</dbReference>
<gene>
    <name evidence="1" type="ORF">RSSM_03496</name>
</gene>